<proteinExistence type="predicted"/>
<evidence type="ECO:0000313" key="1">
    <source>
        <dbReference type="EMBL" id="MFD2216568.1"/>
    </source>
</evidence>
<name>A0ABW5C2D3_9BACI</name>
<dbReference type="RefSeq" id="WP_247347441.1">
    <property type="nucleotide sequence ID" value="NZ_CP095551.1"/>
</dbReference>
<evidence type="ECO:0000313" key="2">
    <source>
        <dbReference type="Proteomes" id="UP001597318"/>
    </source>
</evidence>
<gene>
    <name evidence="1" type="ORF">ACFSKK_23100</name>
</gene>
<comment type="caution">
    <text evidence="1">The sequence shown here is derived from an EMBL/GenBank/DDBJ whole genome shotgun (WGS) entry which is preliminary data.</text>
</comment>
<keyword evidence="2" id="KW-1185">Reference proteome</keyword>
<protein>
    <submittedName>
        <fullName evidence="1">Replication-relaxation family protein</fullName>
    </submittedName>
</protein>
<accession>A0ABW5C2D3</accession>
<dbReference type="Proteomes" id="UP001597318">
    <property type="component" value="Unassembled WGS sequence"/>
</dbReference>
<organism evidence="1 2">
    <name type="scientific">Metabacillus endolithicus</name>
    <dbReference type="NCBI Taxonomy" id="1535204"/>
    <lineage>
        <taxon>Bacteria</taxon>
        <taxon>Bacillati</taxon>
        <taxon>Bacillota</taxon>
        <taxon>Bacilli</taxon>
        <taxon>Bacillales</taxon>
        <taxon>Bacillaceae</taxon>
        <taxon>Metabacillus</taxon>
    </lineage>
</organism>
<sequence length="301" mass="35340">MNVWRTKEGNIPLLDDPTLKITMFRWSRRPDIQLDIIQQRIETGQISELDIDITVTLANAKVLTEKQIRYLYRNVVDKGHKLGTRLRVLQQNGWLEGWKLENESNEREYVWTIGVAAKNFLGYAMGLQNLPNPLHFASSIGEQLHYPAINEIRIKLLEKGLLKKERFEFHPFIAPEFEPPHAVFQIDTPLGKMEFIVERLQQKSKPLRFLKRKLSQYKSYFAKHEKLPTVYDDSTQSILVWSIASEEGIDSLVSSYSNFEQEFMQLFLVDEYLDDLRTGWRLARPLEGNQSEIQIFDMDFM</sequence>
<dbReference type="EMBL" id="JBHUIK010000007">
    <property type="protein sequence ID" value="MFD2216568.1"/>
    <property type="molecule type" value="Genomic_DNA"/>
</dbReference>
<reference evidence="2" key="1">
    <citation type="journal article" date="2019" name="Int. J. Syst. Evol. Microbiol.">
        <title>The Global Catalogue of Microorganisms (GCM) 10K type strain sequencing project: providing services to taxonomists for standard genome sequencing and annotation.</title>
        <authorList>
            <consortium name="The Broad Institute Genomics Platform"/>
            <consortium name="The Broad Institute Genome Sequencing Center for Infectious Disease"/>
            <person name="Wu L."/>
            <person name="Ma J."/>
        </authorList>
    </citation>
    <scope>NUCLEOTIDE SEQUENCE [LARGE SCALE GENOMIC DNA]</scope>
    <source>
        <strain evidence="2">CGMCC 1.15474</strain>
    </source>
</reference>